<dbReference type="PANTHER" id="PTHR30521">
    <property type="entry name" value="DEFERROCHELATASE/PEROXIDASE"/>
    <property type="match status" value="1"/>
</dbReference>
<dbReference type="PROSITE" id="PS51404">
    <property type="entry name" value="DYP_PEROXIDASE"/>
    <property type="match status" value="1"/>
</dbReference>
<keyword evidence="4" id="KW-0560">Oxidoreductase</keyword>
<evidence type="ECO:0000313" key="9">
    <source>
        <dbReference type="Proteomes" id="UP000281955"/>
    </source>
</evidence>
<keyword evidence="3" id="KW-0479">Metal-binding</keyword>
<dbReference type="RefSeq" id="WP_121193201.1">
    <property type="nucleotide sequence ID" value="NZ_RBWV01000011.1"/>
</dbReference>
<name>A0A420XQ85_9ACTN</name>
<evidence type="ECO:0000256" key="3">
    <source>
        <dbReference type="ARBA" id="ARBA00022723"/>
    </source>
</evidence>
<dbReference type="AlphaFoldDB" id="A0A420XQ85"/>
<accession>A0A420XQ85</accession>
<evidence type="ECO:0000256" key="4">
    <source>
        <dbReference type="ARBA" id="ARBA00023002"/>
    </source>
</evidence>
<dbReference type="GO" id="GO:0004601">
    <property type="term" value="F:peroxidase activity"/>
    <property type="evidence" value="ECO:0007669"/>
    <property type="project" value="UniProtKB-KW"/>
</dbReference>
<feature type="domain" description="DyP dimeric alpha+beta barrel" evidence="7">
    <location>
        <begin position="8"/>
        <end position="153"/>
    </location>
</feature>
<dbReference type="InterPro" id="IPR006314">
    <property type="entry name" value="Dyp_peroxidase"/>
</dbReference>
<dbReference type="GO" id="GO:0020037">
    <property type="term" value="F:heme binding"/>
    <property type="evidence" value="ECO:0007669"/>
    <property type="project" value="InterPro"/>
</dbReference>
<proteinExistence type="inferred from homology"/>
<dbReference type="InterPro" id="IPR011008">
    <property type="entry name" value="Dimeric_a/b-barrel"/>
</dbReference>
<dbReference type="InterPro" id="IPR049509">
    <property type="entry name" value="DyP_N"/>
</dbReference>
<dbReference type="Proteomes" id="UP000281955">
    <property type="component" value="Unassembled WGS sequence"/>
</dbReference>
<evidence type="ECO:0000256" key="1">
    <source>
        <dbReference type="ARBA" id="ARBA00001970"/>
    </source>
</evidence>
<dbReference type="GO" id="GO:0046872">
    <property type="term" value="F:metal ion binding"/>
    <property type="evidence" value="ECO:0007669"/>
    <property type="project" value="UniProtKB-KW"/>
</dbReference>
<dbReference type="InParanoid" id="A0A420XQ85"/>
<comment type="similarity">
    <text evidence="6">Belongs to the DyP-type peroxidase family.</text>
</comment>
<dbReference type="SUPFAM" id="SSF54909">
    <property type="entry name" value="Dimeric alpha+beta barrel"/>
    <property type="match status" value="1"/>
</dbReference>
<dbReference type="Pfam" id="PF21105">
    <property type="entry name" value="DyP_N"/>
    <property type="match status" value="1"/>
</dbReference>
<organism evidence="8 9">
    <name type="scientific">Motilibacter peucedani</name>
    <dbReference type="NCBI Taxonomy" id="598650"/>
    <lineage>
        <taxon>Bacteria</taxon>
        <taxon>Bacillati</taxon>
        <taxon>Actinomycetota</taxon>
        <taxon>Actinomycetes</taxon>
        <taxon>Motilibacterales</taxon>
        <taxon>Motilibacteraceae</taxon>
        <taxon>Motilibacter</taxon>
    </lineage>
</organism>
<comment type="cofactor">
    <cofactor evidence="1">
        <name>heme b</name>
        <dbReference type="ChEBI" id="CHEBI:60344"/>
    </cofactor>
</comment>
<evidence type="ECO:0000259" key="7">
    <source>
        <dbReference type="Pfam" id="PF21105"/>
    </source>
</evidence>
<keyword evidence="9" id="KW-1185">Reference proteome</keyword>
<dbReference type="GO" id="GO:0005829">
    <property type="term" value="C:cytosol"/>
    <property type="evidence" value="ECO:0007669"/>
    <property type="project" value="TreeGrafter"/>
</dbReference>
<dbReference type="EMBL" id="RBWV01000011">
    <property type="protein sequence ID" value="RKS75430.1"/>
    <property type="molecule type" value="Genomic_DNA"/>
</dbReference>
<reference evidence="8 9" key="1">
    <citation type="submission" date="2018-10" db="EMBL/GenBank/DDBJ databases">
        <title>Genomic Encyclopedia of Archaeal and Bacterial Type Strains, Phase II (KMG-II): from individual species to whole genera.</title>
        <authorList>
            <person name="Goeker M."/>
        </authorList>
    </citation>
    <scope>NUCLEOTIDE SEQUENCE [LARGE SCALE GENOMIC DNA]</scope>
    <source>
        <strain evidence="8 9">RP-AC37</strain>
    </source>
</reference>
<protein>
    <submittedName>
        <fullName evidence="8">Dyp-type peroxidase family</fullName>
    </submittedName>
</protein>
<gene>
    <name evidence="8" type="ORF">CLV35_1896</name>
</gene>
<evidence type="ECO:0000313" key="8">
    <source>
        <dbReference type="EMBL" id="RKS75430.1"/>
    </source>
</evidence>
<comment type="caution">
    <text evidence="8">The sequence shown here is derived from an EMBL/GenBank/DDBJ whole genome shotgun (WGS) entry which is preliminary data.</text>
</comment>
<evidence type="ECO:0000256" key="5">
    <source>
        <dbReference type="ARBA" id="ARBA00023004"/>
    </source>
</evidence>
<keyword evidence="2 8" id="KW-0575">Peroxidase</keyword>
<evidence type="ECO:0000256" key="6">
    <source>
        <dbReference type="ARBA" id="ARBA00025737"/>
    </source>
</evidence>
<evidence type="ECO:0000256" key="2">
    <source>
        <dbReference type="ARBA" id="ARBA00022559"/>
    </source>
</evidence>
<sequence>MSGLELADIQGGVLRAYGNAYASTSYLFVVVTDPAAGRAWLRSLLPLVTTAEPWTGGKPATTLNIAVTATGLTALGVPDPVVESFSWEFTEGMRSRAAVLGDVGASSPEHWDVGLGSAHLLLLVNALTTADLESRLAMLREARPAGVEIVHEEHTQALPETREHFGFADGSAQPAIAGVNEEKVRGGGVPLADGGWRPLAAGEFILGYEDEASRDDPRRALPTAPVDPLGRNGTYLVWRKLEQDVLLFRQVLAAASAHFEGGEELLAAKVVGRWRSGAPLVTSPDGADPAFDPTAEGANDFRYAEVDPAGLRCPLGSHVRRCNPRDVPGTGPFLSFRHRMVRRGMPYGPLLPLDATEPDGVSRGLVFVCFVASISRQFEGVQVQWLDDGNIFGLGHDSDFLLGGDGKGTGKMTVQGEPPFFLAPHASFVTTRGGDYLFQPGVRALEAVAEGALGR</sequence>
<keyword evidence="5" id="KW-0408">Iron</keyword>
<dbReference type="OrthoDB" id="236246at2"/>
<dbReference type="PANTHER" id="PTHR30521:SF5">
    <property type="entry name" value="BLR4509 PROTEIN"/>
    <property type="match status" value="1"/>
</dbReference>